<evidence type="ECO:0000313" key="3">
    <source>
        <dbReference type="Proteomes" id="UP000267251"/>
    </source>
</evidence>
<name>A0A4V1IXM5_9FUNG</name>
<keyword evidence="3" id="KW-1185">Reference proteome</keyword>
<dbReference type="EMBL" id="KZ988793">
    <property type="protein sequence ID" value="RKP11579.1"/>
    <property type="molecule type" value="Genomic_DNA"/>
</dbReference>
<evidence type="ECO:0000256" key="1">
    <source>
        <dbReference type="SAM" id="SignalP"/>
    </source>
</evidence>
<keyword evidence="1" id="KW-0732">Signal</keyword>
<proteinExistence type="predicted"/>
<sequence length="233" mass="25446">MWTFLSGLPNPLRGSPPFRLSIPILLLFLLLDIARLADASIILHANDSDITLRTQNYFLGSQEPIDRSGMLVELTLRDGCLTSPEAANASATTDGTWTRIYNQTIIYASWGNAIRRGCDTYGQLTKVAQEYAMSFSEAGLPPSSTFLILLGPRPARLENTEGSPFLEGYAAHAPGIPDGPVSSGWAVHLLGTVSATQLVNYIRDITFSRKAASCRLIYGRSIRGGRLRLHLHT</sequence>
<accession>A0A4V1IXM5</accession>
<dbReference type="OrthoDB" id="10491619at2759"/>
<reference evidence="3" key="1">
    <citation type="journal article" date="2018" name="Nat. Microbiol.">
        <title>Leveraging single-cell genomics to expand the fungal tree of life.</title>
        <authorList>
            <person name="Ahrendt S.R."/>
            <person name="Quandt C.A."/>
            <person name="Ciobanu D."/>
            <person name="Clum A."/>
            <person name="Salamov A."/>
            <person name="Andreopoulos B."/>
            <person name="Cheng J.F."/>
            <person name="Woyke T."/>
            <person name="Pelin A."/>
            <person name="Henrissat B."/>
            <person name="Reynolds N.K."/>
            <person name="Benny G.L."/>
            <person name="Smith M.E."/>
            <person name="James T.Y."/>
            <person name="Grigoriev I.V."/>
        </authorList>
    </citation>
    <scope>NUCLEOTIDE SEQUENCE [LARGE SCALE GENOMIC DNA]</scope>
</reference>
<dbReference type="Proteomes" id="UP000267251">
    <property type="component" value="Unassembled WGS sequence"/>
</dbReference>
<evidence type="ECO:0000313" key="2">
    <source>
        <dbReference type="EMBL" id="RKP11579.1"/>
    </source>
</evidence>
<dbReference type="AlphaFoldDB" id="A0A4V1IXM5"/>
<feature type="chain" id="PRO_5020768548" evidence="1">
    <location>
        <begin position="40"/>
        <end position="233"/>
    </location>
</feature>
<organism evidence="2 3">
    <name type="scientific">Piptocephalis cylindrospora</name>
    <dbReference type="NCBI Taxonomy" id="1907219"/>
    <lineage>
        <taxon>Eukaryota</taxon>
        <taxon>Fungi</taxon>
        <taxon>Fungi incertae sedis</taxon>
        <taxon>Zoopagomycota</taxon>
        <taxon>Zoopagomycotina</taxon>
        <taxon>Zoopagomycetes</taxon>
        <taxon>Zoopagales</taxon>
        <taxon>Piptocephalidaceae</taxon>
        <taxon>Piptocephalis</taxon>
    </lineage>
</organism>
<protein>
    <submittedName>
        <fullName evidence="2">Uncharacterized protein</fullName>
    </submittedName>
</protein>
<feature type="signal peptide" evidence="1">
    <location>
        <begin position="1"/>
        <end position="39"/>
    </location>
</feature>
<gene>
    <name evidence="2" type="ORF">BJ684DRAFT_21845</name>
</gene>